<accession>A0A4Z2JBE4</accession>
<dbReference type="AlphaFoldDB" id="A0A4Z2JBE4"/>
<evidence type="ECO:0000313" key="2">
    <source>
        <dbReference type="Proteomes" id="UP000314294"/>
    </source>
</evidence>
<dbReference type="Proteomes" id="UP000314294">
    <property type="component" value="Unassembled WGS sequence"/>
</dbReference>
<reference evidence="1 2" key="1">
    <citation type="submission" date="2019-03" db="EMBL/GenBank/DDBJ databases">
        <title>First draft genome of Liparis tanakae, snailfish: a comprehensive survey of snailfish specific genes.</title>
        <authorList>
            <person name="Kim W."/>
            <person name="Song I."/>
            <person name="Jeong J.-H."/>
            <person name="Kim D."/>
            <person name="Kim S."/>
            <person name="Ryu S."/>
            <person name="Song J.Y."/>
            <person name="Lee S.K."/>
        </authorList>
    </citation>
    <scope>NUCLEOTIDE SEQUENCE [LARGE SCALE GENOMIC DNA]</scope>
    <source>
        <tissue evidence="1">Muscle</tissue>
    </source>
</reference>
<name>A0A4Z2JBE4_9TELE</name>
<proteinExistence type="predicted"/>
<gene>
    <name evidence="1" type="ORF">EYF80_002723</name>
</gene>
<keyword evidence="2" id="KW-1185">Reference proteome</keyword>
<organism evidence="1 2">
    <name type="scientific">Liparis tanakae</name>
    <name type="common">Tanaka's snailfish</name>
    <dbReference type="NCBI Taxonomy" id="230148"/>
    <lineage>
        <taxon>Eukaryota</taxon>
        <taxon>Metazoa</taxon>
        <taxon>Chordata</taxon>
        <taxon>Craniata</taxon>
        <taxon>Vertebrata</taxon>
        <taxon>Euteleostomi</taxon>
        <taxon>Actinopterygii</taxon>
        <taxon>Neopterygii</taxon>
        <taxon>Teleostei</taxon>
        <taxon>Neoteleostei</taxon>
        <taxon>Acanthomorphata</taxon>
        <taxon>Eupercaria</taxon>
        <taxon>Perciformes</taxon>
        <taxon>Cottioidei</taxon>
        <taxon>Cottales</taxon>
        <taxon>Liparidae</taxon>
        <taxon>Liparis</taxon>
    </lineage>
</organism>
<dbReference type="EMBL" id="SRLO01000012">
    <property type="protein sequence ID" value="TNN86968.1"/>
    <property type="molecule type" value="Genomic_DNA"/>
</dbReference>
<protein>
    <submittedName>
        <fullName evidence="1">Uncharacterized protein</fullName>
    </submittedName>
</protein>
<comment type="caution">
    <text evidence="1">The sequence shown here is derived from an EMBL/GenBank/DDBJ whole genome shotgun (WGS) entry which is preliminary data.</text>
</comment>
<sequence>MEAVICLSSALPAARPCTLALWPPSRAGPAQPDVDAEQRVISLPLTAAGSNRGMLDRPGFKLRLISAWTILPPRHAVAEPPLCQSLIFSRGVN</sequence>
<evidence type="ECO:0000313" key="1">
    <source>
        <dbReference type="EMBL" id="TNN86968.1"/>
    </source>
</evidence>